<evidence type="ECO:0000256" key="5">
    <source>
        <dbReference type="ARBA" id="ARBA00023242"/>
    </source>
</evidence>
<dbReference type="Gene3D" id="6.10.280.10">
    <property type="entry name" value="Mediator complex, subunit Med21"/>
    <property type="match status" value="1"/>
</dbReference>
<reference evidence="7 8" key="1">
    <citation type="submission" date="2015-04" db="EMBL/GenBank/DDBJ databases">
        <authorList>
            <person name="Syromyatnikov M.Y."/>
            <person name="Popov V.N."/>
        </authorList>
    </citation>
    <scope>NUCLEOTIDE SEQUENCE [LARGE SCALE GENOMIC DNA]</scope>
</reference>
<dbReference type="GO" id="GO:0003712">
    <property type="term" value="F:transcription coregulator activity"/>
    <property type="evidence" value="ECO:0007669"/>
    <property type="project" value="TreeGrafter"/>
</dbReference>
<organism evidence="7 8">
    <name type="scientific">Clunio marinus</name>
    <dbReference type="NCBI Taxonomy" id="568069"/>
    <lineage>
        <taxon>Eukaryota</taxon>
        <taxon>Metazoa</taxon>
        <taxon>Ecdysozoa</taxon>
        <taxon>Arthropoda</taxon>
        <taxon>Hexapoda</taxon>
        <taxon>Insecta</taxon>
        <taxon>Pterygota</taxon>
        <taxon>Neoptera</taxon>
        <taxon>Endopterygota</taxon>
        <taxon>Diptera</taxon>
        <taxon>Nematocera</taxon>
        <taxon>Chironomoidea</taxon>
        <taxon>Chironomidae</taxon>
        <taxon>Clunio</taxon>
    </lineage>
</organism>
<dbReference type="AlphaFoldDB" id="A0A1J1HHL9"/>
<evidence type="ECO:0000313" key="7">
    <source>
        <dbReference type="EMBL" id="CRK86916.1"/>
    </source>
</evidence>
<protein>
    <recommendedName>
        <fullName evidence="6">Mediator of RNA polymerase II transcription subunit 21</fullName>
    </recommendedName>
</protein>
<dbReference type="Pfam" id="PF11221">
    <property type="entry name" value="Med21"/>
    <property type="match status" value="1"/>
</dbReference>
<keyword evidence="4 6" id="KW-0804">Transcription</keyword>
<dbReference type="Proteomes" id="UP000183832">
    <property type="component" value="Unassembled WGS sequence"/>
</dbReference>
<comment type="function">
    <text evidence="6">Component of the Mediator complex, a coactivator involved in the regulated transcription of nearly all RNA polymerase II-dependent genes. Mediator functions as a bridge to convey information from gene-specific regulatory proteins to the basal RNA polymerase II transcription machinery. Mediator is recruited to promoters by direct interactions with regulatory proteins and serves as a scaffold for the assembly of a functional preinitiation complex with RNA polymerase II and the general transcription factors.</text>
</comment>
<evidence type="ECO:0000313" key="8">
    <source>
        <dbReference type="Proteomes" id="UP000183832"/>
    </source>
</evidence>
<gene>
    <name evidence="7" type="ORF">CLUMA_CG000737</name>
</gene>
<evidence type="ECO:0000256" key="1">
    <source>
        <dbReference type="ARBA" id="ARBA00004123"/>
    </source>
</evidence>
<keyword evidence="3 6" id="KW-0010">Activator</keyword>
<name>A0A1J1HHL9_9DIPT</name>
<keyword evidence="8" id="KW-1185">Reference proteome</keyword>
<comment type="subunit">
    <text evidence="6">Component of the Mediator complex.</text>
</comment>
<evidence type="ECO:0000256" key="4">
    <source>
        <dbReference type="ARBA" id="ARBA00023163"/>
    </source>
</evidence>
<dbReference type="OrthoDB" id="526653at2759"/>
<dbReference type="SUPFAM" id="SSF140718">
    <property type="entry name" value="Mediator hinge subcomplex-like"/>
    <property type="match status" value="1"/>
</dbReference>
<dbReference type="GO" id="GO:0016592">
    <property type="term" value="C:mediator complex"/>
    <property type="evidence" value="ECO:0007669"/>
    <property type="project" value="UniProtKB-UniRule"/>
</dbReference>
<dbReference type="PANTHER" id="PTHR13381:SF0">
    <property type="entry name" value="MEDIATOR OF RNA POLYMERASE II TRANSCRIPTION SUBUNIT 21"/>
    <property type="match status" value="1"/>
</dbReference>
<evidence type="ECO:0000256" key="6">
    <source>
        <dbReference type="RuleBase" id="RU366036"/>
    </source>
</evidence>
<dbReference type="STRING" id="568069.A0A1J1HHL9"/>
<keyword evidence="2 6" id="KW-0805">Transcription regulation</keyword>
<keyword evidence="5 6" id="KW-0539">Nucleus</keyword>
<comment type="similarity">
    <text evidence="6">Belongs to the Mediator complex subunit 21 family.</text>
</comment>
<dbReference type="InterPro" id="IPR037212">
    <property type="entry name" value="Med7/Med21-like"/>
</dbReference>
<proteinExistence type="inferred from homology"/>
<comment type="subcellular location">
    <subcellularLocation>
        <location evidence="1 6">Nucleus</location>
    </subcellularLocation>
</comment>
<dbReference type="EMBL" id="CVRI01000002">
    <property type="protein sequence ID" value="CRK86916.1"/>
    <property type="molecule type" value="Genomic_DNA"/>
</dbReference>
<dbReference type="GO" id="GO:0006357">
    <property type="term" value="P:regulation of transcription by RNA polymerase II"/>
    <property type="evidence" value="ECO:0007669"/>
    <property type="project" value="TreeGrafter"/>
</dbReference>
<evidence type="ECO:0000256" key="3">
    <source>
        <dbReference type="ARBA" id="ARBA00023159"/>
    </source>
</evidence>
<dbReference type="PANTHER" id="PTHR13381">
    <property type="entry name" value="RNA POLYMERASE II HOLOENZYME COMPONENT SRB7"/>
    <property type="match status" value="1"/>
</dbReference>
<accession>A0A1J1HHL9</accession>
<dbReference type="InterPro" id="IPR021384">
    <property type="entry name" value="Mediator_Med21"/>
</dbReference>
<evidence type="ECO:0000256" key="2">
    <source>
        <dbReference type="ARBA" id="ARBA00023015"/>
    </source>
</evidence>
<sequence length="141" mass="15941">MADRLTQLQDMVNQQAENICNSIGVLQQFSVPSKFSGFDRSGSQTPQQTNIPPPQEDYAQLFSTLITRCAKDIDQLIDSLPSDESSQELQVQSLQLLEEENRSESEKLEEVVKRGEEMLEKIQGVLSNIAQHMIETRLSNE</sequence>